<evidence type="ECO:0000256" key="7">
    <source>
        <dbReference type="ARBA" id="ARBA00023211"/>
    </source>
</evidence>
<dbReference type="Gene3D" id="3.90.1860.10">
    <property type="entry name" value="tRNA-splicing ligase RtcB"/>
    <property type="match status" value="1"/>
</dbReference>
<dbReference type="InterPro" id="IPR017510">
    <property type="entry name" value="RtcB2"/>
</dbReference>
<keyword evidence="5" id="KW-0692">RNA repair</keyword>
<evidence type="ECO:0000256" key="5">
    <source>
        <dbReference type="ARBA" id="ARBA00022800"/>
    </source>
</evidence>
<dbReference type="EMBL" id="JAGSPM010000002">
    <property type="protein sequence ID" value="MBR7745925.1"/>
    <property type="molecule type" value="Genomic_DNA"/>
</dbReference>
<evidence type="ECO:0000256" key="11">
    <source>
        <dbReference type="PIRSR" id="PIRSR601233-3"/>
    </source>
</evidence>
<dbReference type="GO" id="GO:0006396">
    <property type="term" value="P:RNA processing"/>
    <property type="evidence" value="ECO:0007669"/>
    <property type="project" value="InterPro"/>
</dbReference>
<evidence type="ECO:0000256" key="6">
    <source>
        <dbReference type="ARBA" id="ARBA00023134"/>
    </source>
</evidence>
<feature type="active site" description="GMP-histidine intermediate" evidence="9">
    <location>
        <position position="301"/>
    </location>
</feature>
<dbReference type="GO" id="GO:0042245">
    <property type="term" value="P:RNA repair"/>
    <property type="evidence" value="ECO:0007669"/>
    <property type="project" value="UniProtKB-KW"/>
</dbReference>
<dbReference type="GO" id="GO:0005525">
    <property type="term" value="F:GTP binding"/>
    <property type="evidence" value="ECO:0007669"/>
    <property type="project" value="UniProtKB-KW"/>
</dbReference>
<keyword evidence="7 11" id="KW-0464">Manganese</keyword>
<dbReference type="Pfam" id="PF01139">
    <property type="entry name" value="RtcB"/>
    <property type="match status" value="2"/>
</dbReference>
<name>A0A941I2G8_9BURK</name>
<evidence type="ECO:0000256" key="4">
    <source>
        <dbReference type="ARBA" id="ARBA00022741"/>
    </source>
</evidence>
<dbReference type="InterPro" id="IPR036025">
    <property type="entry name" value="RtcB-like_sf"/>
</dbReference>
<sequence>MGNSSLQIIAENVSVIASPKTWIEGGAIQQLQTTAKLPGMHRVVGMPDLHPGRGYPVGAAFFSIGRFYPALIGGDIGCGMRLLKTDLSIAKISLDKLVKRLGNIDAPLIEQSDVWRERVRSFQLQDSGFEQSLGTIGGGNHFAEIQQIIEVFDQDIFSAHGLDRKQVMLLVHSGSRGLGGHILREHIDQFGHLGLAEDDTAAIAYWQQHQQALDFALCNRRLIAERICANLATDAETVLDIHHNFLSEVSIDGVRGFIHRKGAAPADEGLIVIPGSRGDYSFVVQAVRGELASHSLFSLAHGAGRKWMRSECEARLKQRYTAAQLSRTALDSRVVCHDKGLIFEEAPEAYKPIDSVITSLQEAGLIKVVAKLKPLISYKTSGGCCV</sequence>
<dbReference type="InterPro" id="IPR001233">
    <property type="entry name" value="RtcB"/>
</dbReference>
<dbReference type="NCBIfam" id="TIGR03073">
    <property type="entry name" value="release_rtcB"/>
    <property type="match status" value="1"/>
</dbReference>
<dbReference type="EC" id="6.5.1.8" evidence="1"/>
<feature type="binding site" evidence="11">
    <location>
        <position position="243"/>
    </location>
    <ligand>
        <name>Mn(2+)</name>
        <dbReference type="ChEBI" id="CHEBI:29035"/>
        <label>2</label>
    </ligand>
</feature>
<keyword evidence="4 10" id="KW-0547">Nucleotide-binding</keyword>
<keyword evidence="13" id="KW-1185">Reference proteome</keyword>
<organism evidence="12 13">
    <name type="scientific">Undibacterium baiyunense</name>
    <dbReference type="NCBI Taxonomy" id="2828731"/>
    <lineage>
        <taxon>Bacteria</taxon>
        <taxon>Pseudomonadati</taxon>
        <taxon>Pseudomonadota</taxon>
        <taxon>Betaproteobacteria</taxon>
        <taxon>Burkholderiales</taxon>
        <taxon>Oxalobacteraceae</taxon>
        <taxon>Undibacterium</taxon>
    </lineage>
</organism>
<comment type="cofactor">
    <cofactor evidence="11">
        <name>Mn(2+)</name>
        <dbReference type="ChEBI" id="CHEBI:29035"/>
    </cofactor>
    <text evidence="11">Binds 2 manganese ions per subunit.</text>
</comment>
<feature type="binding site" evidence="11">
    <location>
        <position position="141"/>
    </location>
    <ligand>
        <name>Mn(2+)</name>
        <dbReference type="ChEBI" id="CHEBI:29035"/>
        <label>1</label>
    </ligand>
</feature>
<dbReference type="AlphaFoldDB" id="A0A941I2G8"/>
<feature type="binding site" evidence="10">
    <location>
        <position position="379"/>
    </location>
    <ligand>
        <name>GMP</name>
        <dbReference type="ChEBI" id="CHEBI:58115"/>
    </ligand>
</feature>
<dbReference type="GO" id="GO:0003972">
    <property type="term" value="F:RNA ligase (ATP) activity"/>
    <property type="evidence" value="ECO:0007669"/>
    <property type="project" value="TreeGrafter"/>
</dbReference>
<comment type="catalytic activity">
    <reaction evidence="8">
        <text>a 3'-end 3'-phospho-ribonucleotide-RNA + a 5'-end dephospho-ribonucleoside-RNA + GTP = a ribonucleotidyl-ribonucleotide-RNA + GMP + diphosphate</text>
        <dbReference type="Rhea" id="RHEA:68076"/>
        <dbReference type="Rhea" id="RHEA-COMP:10463"/>
        <dbReference type="Rhea" id="RHEA-COMP:13936"/>
        <dbReference type="Rhea" id="RHEA-COMP:17355"/>
        <dbReference type="ChEBI" id="CHEBI:33019"/>
        <dbReference type="ChEBI" id="CHEBI:37565"/>
        <dbReference type="ChEBI" id="CHEBI:58115"/>
        <dbReference type="ChEBI" id="CHEBI:83062"/>
        <dbReference type="ChEBI" id="CHEBI:138284"/>
        <dbReference type="ChEBI" id="CHEBI:173118"/>
        <dbReference type="EC" id="6.5.1.8"/>
    </reaction>
</comment>
<feature type="binding site" evidence="10">
    <location>
        <begin position="301"/>
        <end position="304"/>
    </location>
    <ligand>
        <name>GMP</name>
        <dbReference type="ChEBI" id="CHEBI:58115"/>
    </ligand>
</feature>
<dbReference type="Proteomes" id="UP000680158">
    <property type="component" value="Unassembled WGS sequence"/>
</dbReference>
<proteinExistence type="predicted"/>
<evidence type="ECO:0000256" key="2">
    <source>
        <dbReference type="ARBA" id="ARBA00022598"/>
    </source>
</evidence>
<evidence type="ECO:0000256" key="8">
    <source>
        <dbReference type="ARBA" id="ARBA00047746"/>
    </source>
</evidence>
<evidence type="ECO:0000256" key="9">
    <source>
        <dbReference type="PIRSR" id="PIRSR601233-1"/>
    </source>
</evidence>
<dbReference type="GO" id="GO:0046872">
    <property type="term" value="F:metal ion binding"/>
    <property type="evidence" value="ECO:0007669"/>
    <property type="project" value="UniProtKB-KW"/>
</dbReference>
<dbReference type="SUPFAM" id="SSF103365">
    <property type="entry name" value="Hypothetical protein PH1602"/>
    <property type="match status" value="1"/>
</dbReference>
<feature type="binding site" evidence="11">
    <location>
        <position position="75"/>
    </location>
    <ligand>
        <name>Mn(2+)</name>
        <dbReference type="ChEBI" id="CHEBI:29035"/>
        <label>1</label>
    </ligand>
</feature>
<feature type="binding site" evidence="10">
    <location>
        <begin position="243"/>
        <end position="244"/>
    </location>
    <ligand>
        <name>GMP</name>
        <dbReference type="ChEBI" id="CHEBI:58115"/>
    </ligand>
</feature>
<reference evidence="12 13" key="1">
    <citation type="submission" date="2021-04" db="EMBL/GenBank/DDBJ databases">
        <title>novel species isolated from subtropical streams in China.</title>
        <authorList>
            <person name="Lu H."/>
        </authorList>
    </citation>
    <scope>NUCLEOTIDE SEQUENCE [LARGE SCALE GENOMIC DNA]</scope>
    <source>
        <strain evidence="12 13">BYS107W</strain>
    </source>
</reference>
<protein>
    <recommendedName>
        <fullName evidence="1">3'-phosphate/5'-hydroxy nucleic acid ligase</fullName>
        <ecNumber evidence="1">6.5.1.8</ecNumber>
    </recommendedName>
</protein>
<dbReference type="RefSeq" id="WP_212683280.1">
    <property type="nucleotide sequence ID" value="NZ_JAGSPM010000002.1"/>
</dbReference>
<evidence type="ECO:0000256" key="3">
    <source>
        <dbReference type="ARBA" id="ARBA00022723"/>
    </source>
</evidence>
<dbReference type="PANTHER" id="PTHR11118:SF1">
    <property type="entry name" value="RNA-SPLICING LIGASE RTCB HOMOLOG"/>
    <property type="match status" value="1"/>
</dbReference>
<feature type="binding site" evidence="10">
    <location>
        <begin position="140"/>
        <end position="144"/>
    </location>
    <ligand>
        <name>GMP</name>
        <dbReference type="ChEBI" id="CHEBI:58115"/>
    </ligand>
</feature>
<dbReference type="PANTHER" id="PTHR11118">
    <property type="entry name" value="RNA-SPLICING LIGASE RTCB HOMOLOG"/>
    <property type="match status" value="1"/>
</dbReference>
<feature type="binding site" evidence="11">
    <location>
        <position position="172"/>
    </location>
    <ligand>
        <name>Mn(2+)</name>
        <dbReference type="ChEBI" id="CHEBI:29035"/>
        <label>2</label>
    </ligand>
</feature>
<evidence type="ECO:0000313" key="13">
    <source>
        <dbReference type="Proteomes" id="UP000680158"/>
    </source>
</evidence>
<dbReference type="GO" id="GO:0170057">
    <property type="term" value="F:RNA ligase (GTP) activity"/>
    <property type="evidence" value="ECO:0007669"/>
    <property type="project" value="UniProtKB-EC"/>
</dbReference>
<evidence type="ECO:0000313" key="12">
    <source>
        <dbReference type="EMBL" id="MBR7745925.1"/>
    </source>
</evidence>
<evidence type="ECO:0000256" key="10">
    <source>
        <dbReference type="PIRSR" id="PIRSR601233-2"/>
    </source>
</evidence>
<feature type="binding site" evidence="10">
    <location>
        <position position="281"/>
    </location>
    <ligand>
        <name>GMP</name>
        <dbReference type="ChEBI" id="CHEBI:58115"/>
    </ligand>
</feature>
<comment type="caution">
    <text evidence="12">The sequence shown here is derived from an EMBL/GenBank/DDBJ whole genome shotgun (WGS) entry which is preliminary data.</text>
</comment>
<keyword evidence="6 10" id="KW-0342">GTP-binding</keyword>
<dbReference type="NCBIfam" id="NF007153">
    <property type="entry name" value="PRK09588.1"/>
    <property type="match status" value="1"/>
</dbReference>
<keyword evidence="3 11" id="KW-0479">Metal-binding</keyword>
<gene>
    <name evidence="12" type="ORF">KDM92_04980</name>
</gene>
<accession>A0A941I2G8</accession>
<keyword evidence="2 12" id="KW-0436">Ligase</keyword>
<evidence type="ECO:0000256" key="1">
    <source>
        <dbReference type="ARBA" id="ARBA00012726"/>
    </source>
</evidence>